<keyword evidence="2 7" id="KW-0813">Transport</keyword>
<keyword evidence="5 7" id="KW-0472">Membrane</keyword>
<name>A0A1M6CRA4_9BACE</name>
<evidence type="ECO:0000256" key="8">
    <source>
        <dbReference type="SAM" id="SignalP"/>
    </source>
</evidence>
<dbReference type="PROSITE" id="PS52016">
    <property type="entry name" value="TONB_DEPENDENT_REC_3"/>
    <property type="match status" value="1"/>
</dbReference>
<dbReference type="Pfam" id="PF13715">
    <property type="entry name" value="CarbopepD_reg_2"/>
    <property type="match status" value="1"/>
</dbReference>
<dbReference type="SUPFAM" id="SSF49464">
    <property type="entry name" value="Carboxypeptidase regulatory domain-like"/>
    <property type="match status" value="1"/>
</dbReference>
<comment type="similarity">
    <text evidence="7">Belongs to the TonB-dependent receptor family.</text>
</comment>
<evidence type="ECO:0000313" key="11">
    <source>
        <dbReference type="Proteomes" id="UP000184192"/>
    </source>
</evidence>
<dbReference type="InterPro" id="IPR039426">
    <property type="entry name" value="TonB-dep_rcpt-like"/>
</dbReference>
<dbReference type="Gene3D" id="2.60.40.1120">
    <property type="entry name" value="Carboxypeptidase-like, regulatory domain"/>
    <property type="match status" value="1"/>
</dbReference>
<evidence type="ECO:0000259" key="9">
    <source>
        <dbReference type="Pfam" id="PF07715"/>
    </source>
</evidence>
<dbReference type="InterPro" id="IPR036942">
    <property type="entry name" value="Beta-barrel_TonB_sf"/>
</dbReference>
<keyword evidence="3 7" id="KW-1134">Transmembrane beta strand</keyword>
<keyword evidence="8" id="KW-0732">Signal</keyword>
<dbReference type="InterPro" id="IPR023996">
    <property type="entry name" value="TonB-dep_OMP_SusC/RagA"/>
</dbReference>
<dbReference type="Proteomes" id="UP000184192">
    <property type="component" value="Unassembled WGS sequence"/>
</dbReference>
<evidence type="ECO:0000256" key="7">
    <source>
        <dbReference type="PROSITE-ProRule" id="PRU01360"/>
    </source>
</evidence>
<proteinExistence type="inferred from homology"/>
<dbReference type="InterPro" id="IPR023997">
    <property type="entry name" value="TonB-dep_OMP_SusC/RagA_CS"/>
</dbReference>
<gene>
    <name evidence="10" type="ORF">SAMN05444350_1058</name>
</gene>
<evidence type="ECO:0000256" key="5">
    <source>
        <dbReference type="ARBA" id="ARBA00023136"/>
    </source>
</evidence>
<dbReference type="InterPro" id="IPR008969">
    <property type="entry name" value="CarboxyPept-like_regulatory"/>
</dbReference>
<dbReference type="EMBL" id="FQZN01000005">
    <property type="protein sequence ID" value="SHI63500.1"/>
    <property type="molecule type" value="Genomic_DNA"/>
</dbReference>
<keyword evidence="6 7" id="KW-0998">Cell outer membrane</keyword>
<keyword evidence="4 7" id="KW-0812">Transmembrane</keyword>
<dbReference type="NCBIfam" id="TIGR04057">
    <property type="entry name" value="SusC_RagA_signa"/>
    <property type="match status" value="1"/>
</dbReference>
<evidence type="ECO:0000256" key="2">
    <source>
        <dbReference type="ARBA" id="ARBA00022448"/>
    </source>
</evidence>
<comment type="subcellular location">
    <subcellularLocation>
        <location evidence="1 7">Cell outer membrane</location>
        <topology evidence="1 7">Multi-pass membrane protein</topology>
    </subcellularLocation>
</comment>
<dbReference type="Pfam" id="PF07715">
    <property type="entry name" value="Plug"/>
    <property type="match status" value="1"/>
</dbReference>
<evidence type="ECO:0000256" key="1">
    <source>
        <dbReference type="ARBA" id="ARBA00004571"/>
    </source>
</evidence>
<sequence>MVNRKKVVVLVGRFWSCLFFLCAISAYAYGQIAKNVSGVIKDAAGEPIIGVNVVLKGDATVGTISDIDGNYSLKIPDKKGILVFSFIGYKTLEKAVPSGIAKLDVILEEDTELLEEVVVVGYGTMKKKDVTGSVSHIGKEIMETKVATNAVDFLKGNIAGVNISVDNNASGGGSIQVRGPASLTASTSPLIVLDGNIYYGNISDINPNDIESMDVLKDASSTAVYGSKGSAGVVMITTKRGTSEKPVINLSAKVGIATLLDIPDLPTPQQYIQRRADYWKTIDYFKPSADQKGLGYYDDPNNLPDGVTQEQWAAYDPSFSGDYVETWLTRLQLANIEIQNYKAGKTVDWRDHVYRSGFRQDYNLSASGKSSRTNYYTSLGYTNNEGYKVGDSFRTVRARVNLDTEITKWLKVGVNAQFADRGNKDVVADTGNADVMSPYGTMYEEDGSLKIYPTDDARIVNPLLSNQVDQKFYKTQTLTSTIYGKLTLPYGLSFQTNFNTRYGWRKQYYYKPDIKPGIVEGGEASRDEYSDYEWVIDNMLKWNYTLAKIHNLDVTLLYSAEKYQFWNTVANNEGFIPSGVLGFHNMNAGINPVTSSNDEAQTGNALLARLNYSLMDRYLLTASVRRDGFSAFGLENPYGTYPAFAFGWRMSEEDFIQKLGFVDNLKLRFSWGENGNRDIGRYAALSRLKVTDAIIGGENIKGVYTNNLANGKLKWERTRAMNLGLDFGLLGNRLSGVLDMYYNKTTDLIVNRSLPTITGFSSVIANLGQVDNKGLELTLTSVNVSIPKKVHWSTTFIYSTNKNTIKHLYGKMVDVKDAEGNVIGEREDDDVQNGWYIGHGIKDIYYYKWTGVWQLGEEEEAKKYGKQPGDPKLLDVDQNGKITEDDKVWLGSRTPRYRMSLRSDLNLFDCLDFSFVLRGEFNFLGEDNLRRNEDNRFFDRSNSIMTEYWTPWNPNNEYARLGANCGNPSVLIFKKRDFVRMQNISLAYTFPKTLLKKFAIENLKVSLNVDNAFVLTKWNYYDPENMGTCPRIWTLGVNVTL</sequence>
<dbReference type="AlphaFoldDB" id="A0A1M6CRA4"/>
<feature type="chain" id="PRO_5009916472" evidence="8">
    <location>
        <begin position="29"/>
        <end position="1041"/>
    </location>
</feature>
<protein>
    <submittedName>
        <fullName evidence="10">TonB-linked outer membrane protein, SusC/RagA family</fullName>
    </submittedName>
</protein>
<dbReference type="InterPro" id="IPR012910">
    <property type="entry name" value="Plug_dom"/>
</dbReference>
<dbReference type="InterPro" id="IPR037066">
    <property type="entry name" value="Plug_dom_sf"/>
</dbReference>
<feature type="signal peptide" evidence="8">
    <location>
        <begin position="1"/>
        <end position="28"/>
    </location>
</feature>
<dbReference type="GO" id="GO:0009279">
    <property type="term" value="C:cell outer membrane"/>
    <property type="evidence" value="ECO:0007669"/>
    <property type="project" value="UniProtKB-SubCell"/>
</dbReference>
<dbReference type="eggNOG" id="COG1629">
    <property type="taxonomic scope" value="Bacteria"/>
</dbReference>
<dbReference type="SUPFAM" id="SSF56935">
    <property type="entry name" value="Porins"/>
    <property type="match status" value="1"/>
</dbReference>
<dbReference type="Gene3D" id="2.40.170.20">
    <property type="entry name" value="TonB-dependent receptor, beta-barrel domain"/>
    <property type="match status" value="1"/>
</dbReference>
<evidence type="ECO:0000256" key="3">
    <source>
        <dbReference type="ARBA" id="ARBA00022452"/>
    </source>
</evidence>
<keyword evidence="11" id="KW-1185">Reference proteome</keyword>
<reference evidence="11" key="1">
    <citation type="submission" date="2016-11" db="EMBL/GenBank/DDBJ databases">
        <authorList>
            <person name="Varghese N."/>
            <person name="Submissions S."/>
        </authorList>
    </citation>
    <scope>NUCLEOTIDE SEQUENCE [LARGE SCALE GENOMIC DNA]</scope>
    <source>
        <strain evidence="11">DSM 26884</strain>
    </source>
</reference>
<dbReference type="Gene3D" id="2.170.130.10">
    <property type="entry name" value="TonB-dependent receptor, plug domain"/>
    <property type="match status" value="1"/>
</dbReference>
<accession>A0A1M6CRA4</accession>
<feature type="domain" description="TonB-dependent receptor plug" evidence="9">
    <location>
        <begin position="126"/>
        <end position="233"/>
    </location>
</feature>
<dbReference type="NCBIfam" id="TIGR04056">
    <property type="entry name" value="OMP_RagA_SusC"/>
    <property type="match status" value="1"/>
</dbReference>
<evidence type="ECO:0000256" key="6">
    <source>
        <dbReference type="ARBA" id="ARBA00023237"/>
    </source>
</evidence>
<organism evidence="10 11">
    <name type="scientific">Bacteroides stercorirosoris</name>
    <dbReference type="NCBI Taxonomy" id="871324"/>
    <lineage>
        <taxon>Bacteria</taxon>
        <taxon>Pseudomonadati</taxon>
        <taxon>Bacteroidota</taxon>
        <taxon>Bacteroidia</taxon>
        <taxon>Bacteroidales</taxon>
        <taxon>Bacteroidaceae</taxon>
        <taxon>Bacteroides</taxon>
    </lineage>
</organism>
<evidence type="ECO:0000256" key="4">
    <source>
        <dbReference type="ARBA" id="ARBA00022692"/>
    </source>
</evidence>
<evidence type="ECO:0000313" key="10">
    <source>
        <dbReference type="EMBL" id="SHI63500.1"/>
    </source>
</evidence>